<evidence type="ECO:0000313" key="4">
    <source>
        <dbReference type="Proteomes" id="UP000280417"/>
    </source>
</evidence>
<dbReference type="InterPro" id="IPR001387">
    <property type="entry name" value="Cro/C1-type_HTH"/>
</dbReference>
<sequence length="119" mass="14011">MGDHLRKRRLDLKLYQKDVAKRIGVDEATIYNWENNRSFPPLCFIPKIIELLGYVPFESRARTLGEKIVYSRRLLGLTQKKLAKSLGIDPSTLGRWERNESQPNKKLLEKLNTLLRREF</sequence>
<name>A0A662D7L2_UNCAE</name>
<gene>
    <name evidence="3" type="ORF">DRJ04_10140</name>
</gene>
<dbReference type="PROSITE" id="PS50943">
    <property type="entry name" value="HTH_CROC1"/>
    <property type="match status" value="2"/>
</dbReference>
<accession>A0A662D7L2</accession>
<dbReference type="GO" id="GO:0003677">
    <property type="term" value="F:DNA binding"/>
    <property type="evidence" value="ECO:0007669"/>
    <property type="project" value="UniProtKB-KW"/>
</dbReference>
<dbReference type="Pfam" id="PF01381">
    <property type="entry name" value="HTH_3"/>
    <property type="match status" value="2"/>
</dbReference>
<dbReference type="PANTHER" id="PTHR46558:SF11">
    <property type="entry name" value="HTH-TYPE TRANSCRIPTIONAL REGULATOR XRE"/>
    <property type="match status" value="1"/>
</dbReference>
<evidence type="ECO:0000259" key="2">
    <source>
        <dbReference type="PROSITE" id="PS50943"/>
    </source>
</evidence>
<dbReference type="Proteomes" id="UP000280417">
    <property type="component" value="Unassembled WGS sequence"/>
</dbReference>
<feature type="domain" description="HTH cro/C1-type" evidence="2">
    <location>
        <begin position="5"/>
        <end position="64"/>
    </location>
</feature>
<reference evidence="3 4" key="1">
    <citation type="submission" date="2018-06" db="EMBL/GenBank/DDBJ databases">
        <title>Extensive metabolic versatility and redundancy in microbially diverse, dynamic hydrothermal sediments.</title>
        <authorList>
            <person name="Dombrowski N."/>
            <person name="Teske A."/>
            <person name="Baker B.J."/>
        </authorList>
    </citation>
    <scope>NUCLEOTIDE SEQUENCE [LARGE SCALE GENOMIC DNA]</scope>
    <source>
        <strain evidence="3">B3_G15</strain>
    </source>
</reference>
<dbReference type="CDD" id="cd00093">
    <property type="entry name" value="HTH_XRE"/>
    <property type="match status" value="2"/>
</dbReference>
<proteinExistence type="predicted"/>
<dbReference type="EMBL" id="QMQA01000383">
    <property type="protein sequence ID" value="RLE09162.1"/>
    <property type="molecule type" value="Genomic_DNA"/>
</dbReference>
<keyword evidence="1" id="KW-0238">DNA-binding</keyword>
<feature type="domain" description="HTH cro/C1-type" evidence="2">
    <location>
        <begin position="68"/>
        <end position="111"/>
    </location>
</feature>
<dbReference type="Gene3D" id="1.10.260.40">
    <property type="entry name" value="lambda repressor-like DNA-binding domains"/>
    <property type="match status" value="2"/>
</dbReference>
<dbReference type="SMART" id="SM00530">
    <property type="entry name" value="HTH_XRE"/>
    <property type="match status" value="2"/>
</dbReference>
<dbReference type="AlphaFoldDB" id="A0A662D7L2"/>
<dbReference type="SUPFAM" id="SSF47413">
    <property type="entry name" value="lambda repressor-like DNA-binding domains"/>
    <property type="match status" value="2"/>
</dbReference>
<dbReference type="InterPro" id="IPR010982">
    <property type="entry name" value="Lambda_DNA-bd_dom_sf"/>
</dbReference>
<comment type="caution">
    <text evidence="3">The sequence shown here is derived from an EMBL/GenBank/DDBJ whole genome shotgun (WGS) entry which is preliminary data.</text>
</comment>
<organism evidence="3 4">
    <name type="scientific">Aerophobetes bacterium</name>
    <dbReference type="NCBI Taxonomy" id="2030807"/>
    <lineage>
        <taxon>Bacteria</taxon>
        <taxon>Candidatus Aerophobota</taxon>
    </lineage>
</organism>
<protein>
    <submittedName>
        <fullName evidence="3">Transcriptional regulator</fullName>
    </submittedName>
</protein>
<evidence type="ECO:0000313" key="3">
    <source>
        <dbReference type="EMBL" id="RLE09162.1"/>
    </source>
</evidence>
<evidence type="ECO:0000256" key="1">
    <source>
        <dbReference type="ARBA" id="ARBA00023125"/>
    </source>
</evidence>
<dbReference type="PANTHER" id="PTHR46558">
    <property type="entry name" value="TRACRIPTIONAL REGULATORY PROTEIN-RELATED-RELATED"/>
    <property type="match status" value="1"/>
</dbReference>